<dbReference type="EMBL" id="CCYD01000041">
    <property type="protein sequence ID" value="CEG35412.1"/>
    <property type="molecule type" value="Genomic_DNA"/>
</dbReference>
<dbReference type="RefSeq" id="XP_024571781.1">
    <property type="nucleotide sequence ID" value="XM_024723892.1"/>
</dbReference>
<organism evidence="1 2">
    <name type="scientific">Plasmopara halstedii</name>
    <name type="common">Downy mildew of sunflower</name>
    <dbReference type="NCBI Taxonomy" id="4781"/>
    <lineage>
        <taxon>Eukaryota</taxon>
        <taxon>Sar</taxon>
        <taxon>Stramenopiles</taxon>
        <taxon>Oomycota</taxon>
        <taxon>Peronosporomycetes</taxon>
        <taxon>Peronosporales</taxon>
        <taxon>Peronosporaceae</taxon>
        <taxon>Plasmopara</taxon>
    </lineage>
</organism>
<keyword evidence="2" id="KW-1185">Reference proteome</keyword>
<dbReference type="GeneID" id="36404589"/>
<evidence type="ECO:0000313" key="1">
    <source>
        <dbReference type="EMBL" id="CEG35412.1"/>
    </source>
</evidence>
<protein>
    <submittedName>
        <fullName evidence="1">Uncharacterized protein</fullName>
    </submittedName>
</protein>
<name>A0A0P1A5L7_PLAHL</name>
<evidence type="ECO:0000313" key="2">
    <source>
        <dbReference type="Proteomes" id="UP000054928"/>
    </source>
</evidence>
<dbReference type="Proteomes" id="UP000054928">
    <property type="component" value="Unassembled WGS sequence"/>
</dbReference>
<dbReference type="AlphaFoldDB" id="A0A0P1A5L7"/>
<proteinExistence type="predicted"/>
<reference evidence="2" key="1">
    <citation type="submission" date="2014-09" db="EMBL/GenBank/DDBJ databases">
        <authorList>
            <person name="Sharma Rahul"/>
            <person name="Thines Marco"/>
        </authorList>
    </citation>
    <scope>NUCLEOTIDE SEQUENCE [LARGE SCALE GENOMIC DNA]</scope>
</reference>
<sequence>MGDTIRTILRICLKVLSSDVQIITQTVAFYILCNGDAAKIVMIWMNDKQIPMLSADMILVMPRER</sequence>
<accession>A0A0P1A5L7</accession>